<feature type="region of interest" description="Disordered" evidence="8">
    <location>
        <begin position="203"/>
        <end position="229"/>
    </location>
</feature>
<evidence type="ECO:0000256" key="7">
    <source>
        <dbReference type="PROSITE-ProRule" id="PRU01240"/>
    </source>
</evidence>
<evidence type="ECO:0000256" key="3">
    <source>
        <dbReference type="ARBA" id="ARBA00022729"/>
    </source>
</evidence>
<dbReference type="PANTHER" id="PTHR43806">
    <property type="entry name" value="PEPTIDASE S8"/>
    <property type="match status" value="1"/>
</dbReference>
<dbReference type="Pfam" id="PF06280">
    <property type="entry name" value="fn3_5"/>
    <property type="match status" value="1"/>
</dbReference>
<dbReference type="PANTHER" id="PTHR43806:SF66">
    <property type="entry name" value="SERIN ENDOPEPTIDASE"/>
    <property type="match status" value="1"/>
</dbReference>
<evidence type="ECO:0000313" key="13">
    <source>
        <dbReference type="Proteomes" id="UP000178912"/>
    </source>
</evidence>
<keyword evidence="2 7" id="KW-0645">Protease</keyword>
<keyword evidence="3 9" id="KW-0732">Signal</keyword>
<feature type="active site" description="Charge relay system" evidence="6 7">
    <location>
        <position position="566"/>
    </location>
</feature>
<dbReference type="GO" id="GO:0004252">
    <property type="term" value="F:serine-type endopeptidase activity"/>
    <property type="evidence" value="ECO:0007669"/>
    <property type="project" value="UniProtKB-UniRule"/>
</dbReference>
<protein>
    <recommendedName>
        <fullName evidence="14">Minor extracellular protease vpr</fullName>
    </recommendedName>
</protein>
<name>A0A1E1KNP9_9HELO</name>
<evidence type="ECO:0000256" key="6">
    <source>
        <dbReference type="PIRSR" id="PIRSR615500-1"/>
    </source>
</evidence>
<dbReference type="OrthoDB" id="10256524at2759"/>
<feature type="active site" description="Charge relay system" evidence="6 7">
    <location>
        <position position="236"/>
    </location>
</feature>
<accession>A0A1E1KNP9</accession>
<sequence length="982" mass="105058">MKLTLSLLLGSLTLSFSASAANDRYEHKVTVEYEDWAQQDNANLVSAIKRALTDTDAIHEAIVTTRHDFLSPVFRGLSASISGVGNDVTERHIIDTLQGLDVVKRVSPVQMLKVPSRKLALRSVLEESGLRVDSRAVKGIEKRDGGAFIPSAMSSHVMTGVDKVHAEGVKGKGIRIAILDSGFDYKQAVFGNAIGPGNKITYGHDWAGDESPPADDPSAAPPNVEDDDPYTDCDTHGTEVLGIAAANPTKFGMVGTAPEASYELHRVSSCGQTRASDDLVIKALIAAHERGVDIITTSIGGYLDYPDDPMSVVAARIIQNGTYVQFTAGNKGQGLYTSVTPGSGIEATAIGSVANTETPVHTWGGSFTTKGKVTTFRMVASDSMNYPAKAKVWAPASQETDPLNSACTPYPADLPLPDFNNTVVIINVPLDGCNTDVQLDNLAAAGVRFFVMYALFPTDALQGEPNLIGTAGFDGISNLPADVGKALFAAHKQDNDLTISFENLSNFKDATTFMTNNITGGRMNGYSGWGPTADGRSFPTFAAPGGNVLTIGPRNVGGFIVDTGTSFAAPFAAGVAALLKSRHPDWHGLTIRNVLSTTANPMPYSDSKTGRAFNFLAPVFQQGGGLIDAYRALHTTTIVDAPGLSFNDSTHDPFQPKTLSFKVRNIGTKAQVFKAYHIPAISGHGINSTDVNDLDHYQPAGTDALITGFVSSYANLSITPSSFTLGPGVSASISVTINSLPASLNPKLVPFYGGYISLNSTTDATQTVTVPYTGIATNVKKNMSVYVAVKMLSHNSTSDSYDPVYADGAAEASPAIQSPVVYNITYQGPGKKYAAGIYPAVSWVAAAVDIIDTFELWLIKPNGDPFLLVNRYDHFDYQDYTSQWDIDGTSVTDFIPAGEYRWRIRAKKIYGDEKVADDWVVADSHVFVFKYTKESVGLPAQNQAHTKSQTQTKTKTKSKTETKPKTKKQSKTKGKKSKVTHA</sequence>
<reference evidence="13" key="1">
    <citation type="submission" date="2016-03" db="EMBL/GenBank/DDBJ databases">
        <authorList>
            <person name="Guldener U."/>
        </authorList>
    </citation>
    <scope>NUCLEOTIDE SEQUENCE [LARGE SCALE GENOMIC DNA]</scope>
    <source>
        <strain evidence="13">04CH-RAC-A.6.1</strain>
    </source>
</reference>
<evidence type="ECO:0000256" key="8">
    <source>
        <dbReference type="SAM" id="MobiDB-lite"/>
    </source>
</evidence>
<evidence type="ECO:0000259" key="10">
    <source>
        <dbReference type="Pfam" id="PF00082"/>
    </source>
</evidence>
<dbReference type="Proteomes" id="UP000178912">
    <property type="component" value="Unassembled WGS sequence"/>
</dbReference>
<feature type="chain" id="PRO_5009446181" description="Minor extracellular protease vpr" evidence="9">
    <location>
        <begin position="21"/>
        <end position="982"/>
    </location>
</feature>
<gene>
    <name evidence="12" type="ORF">RAG0_07961</name>
</gene>
<evidence type="ECO:0000313" key="12">
    <source>
        <dbReference type="EMBL" id="CZS99633.1"/>
    </source>
</evidence>
<evidence type="ECO:0000256" key="9">
    <source>
        <dbReference type="SAM" id="SignalP"/>
    </source>
</evidence>
<dbReference type="GO" id="GO:0006508">
    <property type="term" value="P:proteolysis"/>
    <property type="evidence" value="ECO:0007669"/>
    <property type="project" value="UniProtKB-KW"/>
</dbReference>
<dbReference type="Pfam" id="PF00082">
    <property type="entry name" value="Peptidase_S8"/>
    <property type="match status" value="1"/>
</dbReference>
<dbReference type="PROSITE" id="PS51892">
    <property type="entry name" value="SUBTILASE"/>
    <property type="match status" value="1"/>
</dbReference>
<dbReference type="PROSITE" id="PS00138">
    <property type="entry name" value="SUBTILASE_SER"/>
    <property type="match status" value="1"/>
</dbReference>
<feature type="region of interest" description="Disordered" evidence="8">
    <location>
        <begin position="940"/>
        <end position="982"/>
    </location>
</feature>
<evidence type="ECO:0000256" key="4">
    <source>
        <dbReference type="ARBA" id="ARBA00022801"/>
    </source>
</evidence>
<dbReference type="AlphaFoldDB" id="A0A1E1KNP9"/>
<keyword evidence="4 7" id="KW-0378">Hydrolase</keyword>
<evidence type="ECO:0000259" key="11">
    <source>
        <dbReference type="Pfam" id="PF06280"/>
    </source>
</evidence>
<dbReference type="InterPro" id="IPR015500">
    <property type="entry name" value="Peptidase_S8_subtilisin-rel"/>
</dbReference>
<feature type="domain" description="C5a peptidase/Subtilisin-like protease SBT2-like Fn3-like" evidence="11">
    <location>
        <begin position="657"/>
        <end position="773"/>
    </location>
</feature>
<comment type="similarity">
    <text evidence="1 7">Belongs to the peptidase S8 family.</text>
</comment>
<keyword evidence="5 7" id="KW-0720">Serine protease</keyword>
<organism evidence="12 13">
    <name type="scientific">Rhynchosporium agropyri</name>
    <dbReference type="NCBI Taxonomy" id="914238"/>
    <lineage>
        <taxon>Eukaryota</taxon>
        <taxon>Fungi</taxon>
        <taxon>Dikarya</taxon>
        <taxon>Ascomycota</taxon>
        <taxon>Pezizomycotina</taxon>
        <taxon>Leotiomycetes</taxon>
        <taxon>Helotiales</taxon>
        <taxon>Ploettnerulaceae</taxon>
        <taxon>Rhynchosporium</taxon>
    </lineage>
</organism>
<dbReference type="InterPro" id="IPR000209">
    <property type="entry name" value="Peptidase_S8/S53_dom"/>
</dbReference>
<feature type="signal peptide" evidence="9">
    <location>
        <begin position="1"/>
        <end position="20"/>
    </location>
</feature>
<evidence type="ECO:0000256" key="5">
    <source>
        <dbReference type="ARBA" id="ARBA00022825"/>
    </source>
</evidence>
<dbReference type="InterPro" id="IPR050131">
    <property type="entry name" value="Peptidase_S8_subtilisin-like"/>
</dbReference>
<dbReference type="PRINTS" id="PR00723">
    <property type="entry name" value="SUBTILISIN"/>
</dbReference>
<dbReference type="InterPro" id="IPR036852">
    <property type="entry name" value="Peptidase_S8/S53_dom_sf"/>
</dbReference>
<dbReference type="InterPro" id="IPR010435">
    <property type="entry name" value="C5a/SBT2-like_Fn3"/>
</dbReference>
<feature type="active site" description="Charge relay system" evidence="6 7">
    <location>
        <position position="180"/>
    </location>
</feature>
<keyword evidence="13" id="KW-1185">Reference proteome</keyword>
<feature type="compositionally biased region" description="Basic residues" evidence="8">
    <location>
        <begin position="965"/>
        <end position="982"/>
    </location>
</feature>
<dbReference type="Gene3D" id="3.40.50.200">
    <property type="entry name" value="Peptidase S8/S53 domain"/>
    <property type="match status" value="2"/>
</dbReference>
<evidence type="ECO:0000256" key="2">
    <source>
        <dbReference type="ARBA" id="ARBA00022670"/>
    </source>
</evidence>
<proteinExistence type="inferred from homology"/>
<dbReference type="SUPFAM" id="SSF52743">
    <property type="entry name" value="Subtilisin-like"/>
    <property type="match status" value="1"/>
</dbReference>
<dbReference type="GO" id="GO:0016020">
    <property type="term" value="C:membrane"/>
    <property type="evidence" value="ECO:0007669"/>
    <property type="project" value="InterPro"/>
</dbReference>
<evidence type="ECO:0000256" key="1">
    <source>
        <dbReference type="ARBA" id="ARBA00011073"/>
    </source>
</evidence>
<dbReference type="InterPro" id="IPR023828">
    <property type="entry name" value="Peptidase_S8_Ser-AS"/>
</dbReference>
<feature type="domain" description="Peptidase S8/S53" evidence="10">
    <location>
        <begin position="171"/>
        <end position="606"/>
    </location>
</feature>
<evidence type="ECO:0008006" key="14">
    <source>
        <dbReference type="Google" id="ProtNLM"/>
    </source>
</evidence>
<dbReference type="EMBL" id="FJUX01000042">
    <property type="protein sequence ID" value="CZS99633.1"/>
    <property type="molecule type" value="Genomic_DNA"/>
</dbReference>